<dbReference type="VEuPathDB" id="FungiDB:FUN_015879"/>
<gene>
    <name evidence="1" type="ORF">RhiirC2_716138</name>
</gene>
<reference evidence="1 2" key="2">
    <citation type="submission" date="2017-10" db="EMBL/GenBank/DDBJ databases">
        <title>Extensive intraspecific genome diversity in a model arbuscular mycorrhizal fungus.</title>
        <authorList>
            <person name="Chen E.C.H."/>
            <person name="Morin E."/>
            <person name="Baudet D."/>
            <person name="Noel J."/>
            <person name="Ndikumana S."/>
            <person name="Charron P."/>
            <person name="St-Onge C."/>
            <person name="Giorgi J."/>
            <person name="Grigoriev I.V."/>
            <person name="Roux C."/>
            <person name="Martin F.M."/>
            <person name="Corradi N."/>
        </authorList>
    </citation>
    <scope>NUCLEOTIDE SEQUENCE [LARGE SCALE GENOMIC DNA]</scope>
    <source>
        <strain evidence="1 2">C2</strain>
    </source>
</reference>
<evidence type="ECO:0000313" key="1">
    <source>
        <dbReference type="EMBL" id="PKK64646.1"/>
    </source>
</evidence>
<protein>
    <submittedName>
        <fullName evidence="1">Uncharacterized protein</fullName>
    </submittedName>
</protein>
<accession>A0A2N1MSM2</accession>
<dbReference type="EMBL" id="LLXL01001402">
    <property type="protein sequence ID" value="PKK64646.1"/>
    <property type="molecule type" value="Genomic_DNA"/>
</dbReference>
<evidence type="ECO:0000313" key="2">
    <source>
        <dbReference type="Proteomes" id="UP000233469"/>
    </source>
</evidence>
<dbReference type="AlphaFoldDB" id="A0A2N1MSM2"/>
<proteinExistence type="predicted"/>
<organism evidence="1 2">
    <name type="scientific">Rhizophagus irregularis</name>
    <dbReference type="NCBI Taxonomy" id="588596"/>
    <lineage>
        <taxon>Eukaryota</taxon>
        <taxon>Fungi</taxon>
        <taxon>Fungi incertae sedis</taxon>
        <taxon>Mucoromycota</taxon>
        <taxon>Glomeromycotina</taxon>
        <taxon>Glomeromycetes</taxon>
        <taxon>Glomerales</taxon>
        <taxon>Glomeraceae</taxon>
        <taxon>Rhizophagus</taxon>
    </lineage>
</organism>
<name>A0A2N1MSM2_9GLOM</name>
<reference evidence="1 2" key="1">
    <citation type="submission" date="2016-04" db="EMBL/GenBank/DDBJ databases">
        <title>Genome analyses suggest a sexual origin of heterokaryosis in a supposedly ancient asexual fungus.</title>
        <authorList>
            <person name="Ropars J."/>
            <person name="Sedzielewska K."/>
            <person name="Noel J."/>
            <person name="Charron P."/>
            <person name="Farinelli L."/>
            <person name="Marton T."/>
            <person name="Kruger M."/>
            <person name="Pelin A."/>
            <person name="Brachmann A."/>
            <person name="Corradi N."/>
        </authorList>
    </citation>
    <scope>NUCLEOTIDE SEQUENCE [LARGE SCALE GENOMIC DNA]</scope>
    <source>
        <strain evidence="1 2">C2</strain>
    </source>
</reference>
<dbReference type="Proteomes" id="UP000233469">
    <property type="component" value="Unassembled WGS sequence"/>
</dbReference>
<sequence length="124" mass="14449">MGFGMGWDMGFSQFHYMGGKYSEDSNEMDNEEETDESVKVGEILNPEDDEYSDEYNLEKESENIINTRALEMNEELDQESLNIQNSDTESELFNYYLQELLKLFQENIINMAATSVEVETAIRR</sequence>
<comment type="caution">
    <text evidence="1">The sequence shown here is derived from an EMBL/GenBank/DDBJ whole genome shotgun (WGS) entry which is preliminary data.</text>
</comment>